<dbReference type="STRING" id="2015173.A0A026W2G1"/>
<dbReference type="Pfam" id="PF16087">
    <property type="entry name" value="DUF4817"/>
    <property type="match status" value="1"/>
</dbReference>
<dbReference type="InterPro" id="IPR032135">
    <property type="entry name" value="DUF4817"/>
</dbReference>
<dbReference type="Gene3D" id="3.30.420.10">
    <property type="entry name" value="Ribonuclease H-like superfamily/Ribonuclease H"/>
    <property type="match status" value="1"/>
</dbReference>
<protein>
    <recommendedName>
        <fullName evidence="1">DUF4817 domain-containing protein</fullName>
    </recommendedName>
</protein>
<dbReference type="AlphaFoldDB" id="A0A026W2G1"/>
<proteinExistence type="predicted"/>
<dbReference type="OrthoDB" id="7697827at2759"/>
<dbReference type="EMBL" id="KK107467">
    <property type="protein sequence ID" value="EZA50267.1"/>
    <property type="molecule type" value="Genomic_DNA"/>
</dbReference>
<gene>
    <name evidence="2" type="ORF">X777_11105</name>
</gene>
<sequence length="193" mass="23263">MFSNEEYRDMHYLYGLCDGNAAAAEREYQIRFPRRQHPKRRVFEALHRRMGETGVFQPQHHVGRPRHNVDREEEILDIVHETPSISTRYIANRVNIPHPTVWRTLNRQGLHPFHLQPVQELLPRDHQYRREYCRWLLHKNIDEPDFLNHVLWTDEAGFTRDGIMNMHNLHVWSDVNPHATRPISFQHRFSVNV</sequence>
<accession>A0A026W2G1</accession>
<evidence type="ECO:0000259" key="1">
    <source>
        <dbReference type="Pfam" id="PF16087"/>
    </source>
</evidence>
<evidence type="ECO:0000313" key="2">
    <source>
        <dbReference type="EMBL" id="EZA50267.1"/>
    </source>
</evidence>
<dbReference type="Proteomes" id="UP000053097">
    <property type="component" value="Unassembled WGS sequence"/>
</dbReference>
<name>A0A026W2G1_OOCBI</name>
<evidence type="ECO:0000313" key="3">
    <source>
        <dbReference type="Proteomes" id="UP000053097"/>
    </source>
</evidence>
<keyword evidence="3" id="KW-1185">Reference proteome</keyword>
<dbReference type="PANTHER" id="PTHR47326">
    <property type="entry name" value="TRANSPOSABLE ELEMENT TC3 TRANSPOSASE-LIKE PROTEIN"/>
    <property type="match status" value="1"/>
</dbReference>
<dbReference type="InterPro" id="IPR036397">
    <property type="entry name" value="RNaseH_sf"/>
</dbReference>
<dbReference type="OMA" id="HYWASES"/>
<dbReference type="PANTHER" id="PTHR47326:SF1">
    <property type="entry name" value="HTH PSQ-TYPE DOMAIN-CONTAINING PROTEIN"/>
    <property type="match status" value="1"/>
</dbReference>
<organism evidence="2 3">
    <name type="scientific">Ooceraea biroi</name>
    <name type="common">Clonal raider ant</name>
    <name type="synonym">Cerapachys biroi</name>
    <dbReference type="NCBI Taxonomy" id="2015173"/>
    <lineage>
        <taxon>Eukaryota</taxon>
        <taxon>Metazoa</taxon>
        <taxon>Ecdysozoa</taxon>
        <taxon>Arthropoda</taxon>
        <taxon>Hexapoda</taxon>
        <taxon>Insecta</taxon>
        <taxon>Pterygota</taxon>
        <taxon>Neoptera</taxon>
        <taxon>Endopterygota</taxon>
        <taxon>Hymenoptera</taxon>
        <taxon>Apocrita</taxon>
        <taxon>Aculeata</taxon>
        <taxon>Formicoidea</taxon>
        <taxon>Formicidae</taxon>
        <taxon>Dorylinae</taxon>
        <taxon>Ooceraea</taxon>
    </lineage>
</organism>
<reference evidence="2 3" key="1">
    <citation type="journal article" date="2014" name="Curr. Biol.">
        <title>The genome of the clonal raider ant Cerapachys biroi.</title>
        <authorList>
            <person name="Oxley P.R."/>
            <person name="Ji L."/>
            <person name="Fetter-Pruneda I."/>
            <person name="McKenzie S.K."/>
            <person name="Li C."/>
            <person name="Hu H."/>
            <person name="Zhang G."/>
            <person name="Kronauer D.J."/>
        </authorList>
    </citation>
    <scope>NUCLEOTIDE SEQUENCE [LARGE SCALE GENOMIC DNA]</scope>
</reference>
<dbReference type="GO" id="GO:0003676">
    <property type="term" value="F:nucleic acid binding"/>
    <property type="evidence" value="ECO:0007669"/>
    <property type="project" value="InterPro"/>
</dbReference>
<feature type="domain" description="DUF4817" evidence="1">
    <location>
        <begin position="5"/>
        <end position="56"/>
    </location>
</feature>
<dbReference type="Pfam" id="PF13412">
    <property type="entry name" value="HTH_24"/>
    <property type="match status" value="1"/>
</dbReference>